<proteinExistence type="inferred from homology"/>
<dbReference type="EC" id="4.2.1.93" evidence="7"/>
<dbReference type="GO" id="GO:0005737">
    <property type="term" value="C:cytoplasm"/>
    <property type="evidence" value="ECO:0007669"/>
    <property type="project" value="UniProtKB-SubCell"/>
</dbReference>
<dbReference type="CDD" id="cd01171">
    <property type="entry name" value="YXKO-related"/>
    <property type="match status" value="1"/>
</dbReference>
<dbReference type="PROSITE" id="PS01050">
    <property type="entry name" value="YJEF_C_2"/>
    <property type="match status" value="1"/>
</dbReference>
<comment type="catalytic activity">
    <reaction evidence="7">
        <text>(6S)-NADHX + ATP = ADP + phosphate + NADH + H(+)</text>
        <dbReference type="Rhea" id="RHEA:19017"/>
        <dbReference type="ChEBI" id="CHEBI:15378"/>
        <dbReference type="ChEBI" id="CHEBI:30616"/>
        <dbReference type="ChEBI" id="CHEBI:43474"/>
        <dbReference type="ChEBI" id="CHEBI:57945"/>
        <dbReference type="ChEBI" id="CHEBI:64074"/>
        <dbReference type="ChEBI" id="CHEBI:456216"/>
        <dbReference type="EC" id="4.2.1.93"/>
    </reaction>
</comment>
<dbReference type="GO" id="GO:0110051">
    <property type="term" value="P:metabolite repair"/>
    <property type="evidence" value="ECO:0007669"/>
    <property type="project" value="TreeGrafter"/>
</dbReference>
<dbReference type="InterPro" id="IPR029056">
    <property type="entry name" value="Ribokinase-like"/>
</dbReference>
<dbReference type="Gene3D" id="3.40.1190.20">
    <property type="match status" value="1"/>
</dbReference>
<keyword evidence="10" id="KW-1185">Reference proteome</keyword>
<keyword evidence="7" id="KW-0597">Phosphoprotein</keyword>
<feature type="binding site" evidence="7">
    <location>
        <position position="250"/>
    </location>
    <ligand>
        <name>(6S)-NADPHX</name>
        <dbReference type="ChEBI" id="CHEBI:64076"/>
    </ligand>
</feature>
<dbReference type="PANTHER" id="PTHR12592">
    <property type="entry name" value="ATP-DEPENDENT (S)-NAD(P)H-HYDRATE DEHYDRATASE FAMILY MEMBER"/>
    <property type="match status" value="1"/>
</dbReference>
<gene>
    <name evidence="9" type="ORF">DASC09_002410</name>
</gene>
<comment type="caution">
    <text evidence="9">The sequence shown here is derived from an EMBL/GenBank/DDBJ whole genome shotgun (WGS) entry which is preliminary data.</text>
</comment>
<dbReference type="Proteomes" id="UP001360560">
    <property type="component" value="Unassembled WGS sequence"/>
</dbReference>
<keyword evidence="1 7" id="KW-0547">Nucleotide-binding</keyword>
<dbReference type="PANTHER" id="PTHR12592:SF0">
    <property type="entry name" value="ATP-DEPENDENT (S)-NAD(P)H-HYDRATE DEHYDRATASE"/>
    <property type="match status" value="1"/>
</dbReference>
<evidence type="ECO:0000256" key="3">
    <source>
        <dbReference type="ARBA" id="ARBA00022857"/>
    </source>
</evidence>
<dbReference type="GO" id="GO:0046496">
    <property type="term" value="P:nicotinamide nucleotide metabolic process"/>
    <property type="evidence" value="ECO:0007669"/>
    <property type="project" value="UniProtKB-UniRule"/>
</dbReference>
<evidence type="ECO:0000256" key="4">
    <source>
        <dbReference type="ARBA" id="ARBA00023027"/>
    </source>
</evidence>
<dbReference type="GeneID" id="90070895"/>
<feature type="binding site" evidence="7">
    <location>
        <position position="125"/>
    </location>
    <ligand>
        <name>(6S)-NADPHX</name>
        <dbReference type="ChEBI" id="CHEBI:64076"/>
    </ligand>
</feature>
<dbReference type="AlphaFoldDB" id="A0AAV5QDU3"/>
<keyword evidence="7" id="KW-0963">Cytoplasm</keyword>
<keyword evidence="2 7" id="KW-0067">ATP-binding</keyword>
<dbReference type="SUPFAM" id="SSF53613">
    <property type="entry name" value="Ribokinase-like"/>
    <property type="match status" value="1"/>
</dbReference>
<dbReference type="GO" id="GO:0005524">
    <property type="term" value="F:ATP binding"/>
    <property type="evidence" value="ECO:0007669"/>
    <property type="project" value="UniProtKB-KW"/>
</dbReference>
<feature type="domain" description="YjeF C-terminal" evidence="8">
    <location>
        <begin position="13"/>
        <end position="325"/>
    </location>
</feature>
<evidence type="ECO:0000259" key="8">
    <source>
        <dbReference type="PROSITE" id="PS51383"/>
    </source>
</evidence>
<comment type="function">
    <text evidence="7">Catalyzes the dehydration of the S-form of NAD(P)HX at the expense of ATP, which is converted to ADP. Together with NAD(P)HX epimerase, which catalyzes the epimerization of the S- and R-forms, the enzyme allows the repair of both epimers of NAD(P)HX, a damaged form of NAD(P)H that is a result of enzymatic or heat-dependent hydration.</text>
</comment>
<evidence type="ECO:0000313" key="10">
    <source>
        <dbReference type="Proteomes" id="UP001360560"/>
    </source>
</evidence>
<evidence type="ECO:0000256" key="7">
    <source>
        <dbReference type="HAMAP-Rule" id="MF_03157"/>
    </source>
</evidence>
<sequence>MSRTLATKSKQEIFYLTKSLIPPLLPSFYKGQQGKILVFGGEYNGAVFFSADSSAKTGADLVHVVCTKDVAQVIKCYSPDLMVHPYLIDGETADGHDEDELIAKYVMPKVSTLLDRIDVVAMGSGLGRSSMNLKTAAEVLKEIKRRNLPVVLDADSLFLLAQSPELIQGYQNAIVTPNLMEFKRLFDKLEPGTFEARKDPRDPSNAIRLSKLLGGVTVVQKGAMDIIAREDEYIVNDSIGSNRRCGGQGDTLSGSMATFLAWGQKYKAKLWPHDDEIDEKWVPLLAAYGASSVVRKASYLAFQNKKRSMQATDLHSELANAFEELFPTETHL</sequence>
<organism evidence="9 10">
    <name type="scientific">Saccharomycopsis crataegensis</name>
    <dbReference type="NCBI Taxonomy" id="43959"/>
    <lineage>
        <taxon>Eukaryota</taxon>
        <taxon>Fungi</taxon>
        <taxon>Dikarya</taxon>
        <taxon>Ascomycota</taxon>
        <taxon>Saccharomycotina</taxon>
        <taxon>Saccharomycetes</taxon>
        <taxon>Saccharomycopsidaceae</taxon>
        <taxon>Saccharomycopsis</taxon>
    </lineage>
</organism>
<evidence type="ECO:0000256" key="6">
    <source>
        <dbReference type="ARBA" id="ARBA00047472"/>
    </source>
</evidence>
<comment type="subcellular location">
    <subcellularLocation>
        <location evidence="7">Cytoplasm</location>
    </subcellularLocation>
</comment>
<accession>A0AAV5QDU3</accession>
<dbReference type="GO" id="GO:0047453">
    <property type="term" value="F:ATP-dependent NAD(P)H-hydrate dehydratase activity"/>
    <property type="evidence" value="ECO:0007669"/>
    <property type="project" value="UniProtKB-UniRule"/>
</dbReference>
<dbReference type="NCBIfam" id="TIGR00196">
    <property type="entry name" value="yjeF_cterm"/>
    <property type="match status" value="1"/>
</dbReference>
<evidence type="ECO:0000256" key="2">
    <source>
        <dbReference type="ARBA" id="ARBA00022840"/>
    </source>
</evidence>
<comment type="cofactor">
    <cofactor evidence="7">
        <name>Mg(2+)</name>
        <dbReference type="ChEBI" id="CHEBI:18420"/>
    </cofactor>
</comment>
<reference evidence="9 10" key="1">
    <citation type="journal article" date="2023" name="Elife">
        <title>Identification of key yeast species and microbe-microbe interactions impacting larval growth of Drosophila in the wild.</title>
        <authorList>
            <person name="Mure A."/>
            <person name="Sugiura Y."/>
            <person name="Maeda R."/>
            <person name="Honda K."/>
            <person name="Sakurai N."/>
            <person name="Takahashi Y."/>
            <person name="Watada M."/>
            <person name="Katoh T."/>
            <person name="Gotoh A."/>
            <person name="Gotoh Y."/>
            <person name="Taniguchi I."/>
            <person name="Nakamura K."/>
            <person name="Hayashi T."/>
            <person name="Katayama T."/>
            <person name="Uemura T."/>
            <person name="Hattori Y."/>
        </authorList>
    </citation>
    <scope>NUCLEOTIDE SEQUENCE [LARGE SCALE GENOMIC DNA]</scope>
    <source>
        <strain evidence="9 10">SC-9</strain>
    </source>
</reference>
<protein>
    <recommendedName>
        <fullName evidence="7">ATP-dependent (S)-NAD(P)H-hydrate dehydratase</fullName>
        <ecNumber evidence="7">4.2.1.93</ecNumber>
    </recommendedName>
    <alternativeName>
        <fullName evidence="7">ATP-dependent NAD(P)HX dehydratase</fullName>
    </alternativeName>
</protein>
<comment type="catalytic activity">
    <reaction evidence="6 7">
        <text>(6S)-NADPHX + ATP = ADP + phosphate + NADPH + H(+)</text>
        <dbReference type="Rhea" id="RHEA:32231"/>
        <dbReference type="ChEBI" id="CHEBI:15378"/>
        <dbReference type="ChEBI" id="CHEBI:30616"/>
        <dbReference type="ChEBI" id="CHEBI:43474"/>
        <dbReference type="ChEBI" id="CHEBI:57783"/>
        <dbReference type="ChEBI" id="CHEBI:64076"/>
        <dbReference type="ChEBI" id="CHEBI:456216"/>
        <dbReference type="EC" id="4.2.1.93"/>
    </reaction>
</comment>
<keyword evidence="3" id="KW-0521">NADP</keyword>
<dbReference type="EMBL" id="BTFZ01000001">
    <property type="protein sequence ID" value="GMM32916.1"/>
    <property type="molecule type" value="Genomic_DNA"/>
</dbReference>
<dbReference type="InterPro" id="IPR000631">
    <property type="entry name" value="CARKD"/>
</dbReference>
<dbReference type="PROSITE" id="PS51383">
    <property type="entry name" value="YJEF_C_3"/>
    <property type="match status" value="1"/>
</dbReference>
<dbReference type="RefSeq" id="XP_064849916.1">
    <property type="nucleotide sequence ID" value="XM_064993844.1"/>
</dbReference>
<evidence type="ECO:0000256" key="1">
    <source>
        <dbReference type="ARBA" id="ARBA00022741"/>
    </source>
</evidence>
<comment type="similarity">
    <text evidence="7">Belongs to the NnrD/CARKD family.</text>
</comment>
<evidence type="ECO:0000256" key="5">
    <source>
        <dbReference type="ARBA" id="ARBA00023239"/>
    </source>
</evidence>
<dbReference type="Pfam" id="PF01256">
    <property type="entry name" value="Carb_kinase"/>
    <property type="match status" value="1"/>
</dbReference>
<feature type="binding site" evidence="7">
    <location>
        <begin position="221"/>
        <end position="225"/>
    </location>
    <ligand>
        <name>ATP</name>
        <dbReference type="ChEBI" id="CHEBI:30616"/>
    </ligand>
</feature>
<keyword evidence="5 7" id="KW-0456">Lyase</keyword>
<feature type="binding site" evidence="7">
    <location>
        <begin position="240"/>
        <end position="249"/>
    </location>
    <ligand>
        <name>ATP</name>
        <dbReference type="ChEBI" id="CHEBI:30616"/>
    </ligand>
</feature>
<dbReference type="HAMAP" id="MF_01965">
    <property type="entry name" value="NADHX_dehydratase"/>
    <property type="match status" value="1"/>
</dbReference>
<name>A0AAV5QDU3_9ASCO</name>
<dbReference type="InterPro" id="IPR017953">
    <property type="entry name" value="Carbohydrate_kinase_pred_CS"/>
</dbReference>
<feature type="binding site" evidence="7">
    <location>
        <begin position="178"/>
        <end position="184"/>
    </location>
    <ligand>
        <name>(6S)-NADPHX</name>
        <dbReference type="ChEBI" id="CHEBI:64076"/>
    </ligand>
</feature>
<evidence type="ECO:0000313" key="9">
    <source>
        <dbReference type="EMBL" id="GMM32916.1"/>
    </source>
</evidence>
<keyword evidence="4 7" id="KW-0520">NAD</keyword>